<feature type="region of interest" description="Disordered" evidence="1">
    <location>
        <begin position="1"/>
        <end position="36"/>
    </location>
</feature>
<comment type="caution">
    <text evidence="2">The sequence shown here is derived from an EMBL/GenBank/DDBJ whole genome shotgun (WGS) entry which is preliminary data.</text>
</comment>
<dbReference type="SUPFAM" id="SSF109854">
    <property type="entry name" value="DinB/YfiT-like putative metalloenzymes"/>
    <property type="match status" value="1"/>
</dbReference>
<dbReference type="Gene3D" id="1.20.120.450">
    <property type="entry name" value="dinb family like domain"/>
    <property type="match status" value="1"/>
</dbReference>
<evidence type="ECO:0000313" key="3">
    <source>
        <dbReference type="Proteomes" id="UP000266906"/>
    </source>
</evidence>
<dbReference type="EMBL" id="RKQG01000001">
    <property type="protein sequence ID" value="RPE33796.1"/>
    <property type="molecule type" value="Genomic_DNA"/>
</dbReference>
<dbReference type="Pfam" id="PF04978">
    <property type="entry name" value="MST"/>
    <property type="match status" value="1"/>
</dbReference>
<dbReference type="Proteomes" id="UP000266906">
    <property type="component" value="Unassembled WGS sequence"/>
</dbReference>
<feature type="compositionally biased region" description="Low complexity" evidence="1">
    <location>
        <begin position="1"/>
        <end position="24"/>
    </location>
</feature>
<dbReference type="AlphaFoldDB" id="A0A3N4RLX2"/>
<protein>
    <submittedName>
        <fullName evidence="2">Uncharacterized protein DUF664</fullName>
    </submittedName>
</protein>
<sequence>MITETAETTEATRTAEAVETVQTEDGQYPAATVEGPTPEHADLIAELRAIRHFLRLTARGLTDEQARQRTTVSELTIGGLIKHVTSMERAWSAFIVRGPSAMPDFSSFTEADLQARVDEFRLLPEETLLGVLTAYEAVARGTDELLLGLPDLGVSQPLPAAPWFAPGVSWSARRTVLHIVAETAQHAGHADIIRESLDGQKSMG</sequence>
<name>A0A3N4RLX2_9ACTN</name>
<gene>
    <name evidence="2" type="ORF">EDD38_2098</name>
</gene>
<dbReference type="InterPro" id="IPR007061">
    <property type="entry name" value="MST-like"/>
</dbReference>
<reference evidence="2 3" key="1">
    <citation type="submission" date="2018-11" db="EMBL/GenBank/DDBJ databases">
        <title>Sequencing the genomes of 1000 actinobacteria strains.</title>
        <authorList>
            <person name="Klenk H.-P."/>
        </authorList>
    </citation>
    <scope>NUCLEOTIDE SEQUENCE [LARGE SCALE GENOMIC DNA]</scope>
    <source>
        <strain evidence="2 3">DSM 44781</strain>
    </source>
</reference>
<proteinExistence type="predicted"/>
<dbReference type="InterPro" id="IPR034660">
    <property type="entry name" value="DinB/YfiT-like"/>
</dbReference>
<evidence type="ECO:0000313" key="2">
    <source>
        <dbReference type="EMBL" id="RPE33796.1"/>
    </source>
</evidence>
<evidence type="ECO:0000256" key="1">
    <source>
        <dbReference type="SAM" id="MobiDB-lite"/>
    </source>
</evidence>
<accession>A0A3N4RLX2</accession>
<keyword evidence="3" id="KW-1185">Reference proteome</keyword>
<dbReference type="RefSeq" id="WP_123817962.1">
    <property type="nucleotide sequence ID" value="NZ_JBEYIY010000013.1"/>
</dbReference>
<organism evidence="2 3">
    <name type="scientific">Kitasatospora cineracea</name>
    <dbReference type="NCBI Taxonomy" id="88074"/>
    <lineage>
        <taxon>Bacteria</taxon>
        <taxon>Bacillati</taxon>
        <taxon>Actinomycetota</taxon>
        <taxon>Actinomycetes</taxon>
        <taxon>Kitasatosporales</taxon>
        <taxon>Streptomycetaceae</taxon>
        <taxon>Kitasatospora</taxon>
    </lineage>
</organism>